<dbReference type="AlphaFoldDB" id="A0AAX4IGG8"/>
<name>A0AAX4IGG8_9PEZI</name>
<proteinExistence type="predicted"/>
<sequence length="404" mass="43794">MPGRPRKWSIVELGEQQQQQQQQQHRRRRRSTHARHTKHNEQQIPSFGGQQDEARDRDTQANDQMVTSLFSPDEGSSITAASSGDSVDTVLSDAIFGNGDDFGALPFLNFDMSGQLDALPLDSFRSCLIGVEHDMELPSPSSAITTTTAAAASTSTSASALKLASESGPAVAAAVGLEPSCDCDCAKQVFDVIRSLNTHAVSHNTVRTLRQGGDLFDTLLTSPKCYDVSRPPRVTLQNVLLIGRLCLKVTAGYQRYLRWLRDYCSGLAEGNMCGDTVYLTLGGDGGGEPGGSDAGSSSGSPLLLGFQTTSNGFYDVVTQGLKSDANRLARLGGRFAERQRQRHLIGHMACPDQDGRCWKERDCYADPDPSDVCPQSAAARTLIPCYRIVDEVRAKIRQFEDALS</sequence>
<evidence type="ECO:0000313" key="3">
    <source>
        <dbReference type="Proteomes" id="UP001322277"/>
    </source>
</evidence>
<dbReference type="KEGG" id="cdet:87943672"/>
<feature type="compositionally biased region" description="Basic residues" evidence="1">
    <location>
        <begin position="24"/>
        <end position="38"/>
    </location>
</feature>
<feature type="region of interest" description="Disordered" evidence="1">
    <location>
        <begin position="1"/>
        <end position="60"/>
    </location>
</feature>
<dbReference type="RefSeq" id="XP_062779379.1">
    <property type="nucleotide sequence ID" value="XM_062923328.1"/>
</dbReference>
<dbReference type="EMBL" id="CP137308">
    <property type="protein sequence ID" value="WQF82155.1"/>
    <property type="molecule type" value="Genomic_DNA"/>
</dbReference>
<evidence type="ECO:0000313" key="2">
    <source>
        <dbReference type="EMBL" id="WQF82155.1"/>
    </source>
</evidence>
<evidence type="ECO:0000256" key="1">
    <source>
        <dbReference type="SAM" id="MobiDB-lite"/>
    </source>
</evidence>
<dbReference type="Proteomes" id="UP001322277">
    <property type="component" value="Chromosome 4"/>
</dbReference>
<accession>A0AAX4IGG8</accession>
<gene>
    <name evidence="2" type="ORF">CDEST_07169</name>
</gene>
<keyword evidence="3" id="KW-1185">Reference proteome</keyword>
<reference evidence="3" key="1">
    <citation type="journal article" date="2023" name="bioRxiv">
        <title>Complete genome of the Medicago anthracnose fungus, Colletotrichum destructivum, reveals a mini-chromosome-like region within a core chromosome.</title>
        <authorList>
            <person name="Lapalu N."/>
            <person name="Simon A."/>
            <person name="Lu A."/>
            <person name="Plaumann P.-L."/>
            <person name="Amselem J."/>
            <person name="Pigne S."/>
            <person name="Auger A."/>
            <person name="Koch C."/>
            <person name="Dallery J.-F."/>
            <person name="O'Connell R.J."/>
        </authorList>
    </citation>
    <scope>NUCLEOTIDE SEQUENCE [LARGE SCALE GENOMIC DNA]</scope>
    <source>
        <strain evidence="3">CBS 520.97</strain>
    </source>
</reference>
<protein>
    <submittedName>
        <fullName evidence="2">Uncharacterized protein</fullName>
    </submittedName>
</protein>
<organism evidence="2 3">
    <name type="scientific">Colletotrichum destructivum</name>
    <dbReference type="NCBI Taxonomy" id="34406"/>
    <lineage>
        <taxon>Eukaryota</taxon>
        <taxon>Fungi</taxon>
        <taxon>Dikarya</taxon>
        <taxon>Ascomycota</taxon>
        <taxon>Pezizomycotina</taxon>
        <taxon>Sordariomycetes</taxon>
        <taxon>Hypocreomycetidae</taxon>
        <taxon>Glomerellales</taxon>
        <taxon>Glomerellaceae</taxon>
        <taxon>Colletotrichum</taxon>
        <taxon>Colletotrichum destructivum species complex</taxon>
    </lineage>
</organism>
<dbReference type="GeneID" id="87943672"/>